<dbReference type="SUPFAM" id="SSF49785">
    <property type="entry name" value="Galactose-binding domain-like"/>
    <property type="match status" value="1"/>
</dbReference>
<evidence type="ECO:0000259" key="13">
    <source>
        <dbReference type="SMART" id="SM00939"/>
    </source>
</evidence>
<dbReference type="Gene3D" id="3.40.50.1820">
    <property type="entry name" value="alpha/beta hydrolase"/>
    <property type="match status" value="1"/>
</dbReference>
<dbReference type="SMART" id="SM00940">
    <property type="entry name" value="PepX_N"/>
    <property type="match status" value="1"/>
</dbReference>
<name>A0ABY5BTH3_9LACO</name>
<dbReference type="EMBL" id="CP097116">
    <property type="protein sequence ID" value="USS85659.1"/>
    <property type="molecule type" value="Genomic_DNA"/>
</dbReference>
<dbReference type="InterPro" id="IPR008979">
    <property type="entry name" value="Galactose-bd-like_sf"/>
</dbReference>
<dbReference type="PRINTS" id="PR00923">
    <property type="entry name" value="LACTOPTASE"/>
</dbReference>
<keyword evidence="8" id="KW-0645">Protease</keyword>
<dbReference type="Gene3D" id="2.60.120.260">
    <property type="entry name" value="Galactose-binding domain-like"/>
    <property type="match status" value="1"/>
</dbReference>
<dbReference type="InterPro" id="IPR000383">
    <property type="entry name" value="Xaa-Pro-like_dom"/>
</dbReference>
<evidence type="ECO:0000259" key="14">
    <source>
        <dbReference type="SMART" id="SM00940"/>
    </source>
</evidence>
<proteinExistence type="inferred from homology"/>
<evidence type="ECO:0000256" key="7">
    <source>
        <dbReference type="ARBA" id="ARBA00022438"/>
    </source>
</evidence>
<dbReference type="Gene3D" id="1.10.246.70">
    <property type="match status" value="1"/>
</dbReference>
<evidence type="ECO:0000256" key="6">
    <source>
        <dbReference type="ARBA" id="ARBA00014682"/>
    </source>
</evidence>
<dbReference type="SMART" id="SM00939">
    <property type="entry name" value="PepX_C"/>
    <property type="match status" value="1"/>
</dbReference>
<keyword evidence="9 15" id="KW-0378">Hydrolase</keyword>
<comment type="subunit">
    <text evidence="4">Homodimer.</text>
</comment>
<dbReference type="RefSeq" id="WP_252750554.1">
    <property type="nucleotide sequence ID" value="NZ_CP097116.1"/>
</dbReference>
<dbReference type="NCBIfam" id="NF003781">
    <property type="entry name" value="PRK05371.1-2"/>
    <property type="match status" value="1"/>
</dbReference>
<evidence type="ECO:0000313" key="15">
    <source>
        <dbReference type="EMBL" id="USS85659.1"/>
    </source>
</evidence>
<evidence type="ECO:0000313" key="16">
    <source>
        <dbReference type="Proteomes" id="UP001056707"/>
    </source>
</evidence>
<feature type="domain" description="Xaa-Pro dipeptidyl-peptidase C-terminal" evidence="13">
    <location>
        <begin position="529"/>
        <end position="777"/>
    </location>
</feature>
<keyword evidence="10" id="KW-0720">Serine protease</keyword>
<dbReference type="Pfam" id="PF08530">
    <property type="entry name" value="PepX_C"/>
    <property type="match status" value="1"/>
</dbReference>
<comment type="function">
    <text evidence="2">Removes N-terminal dipeptides sequentially from polypeptides having unsubstituted N-termini provided that the penultimate residue is proline.</text>
</comment>
<comment type="similarity">
    <text evidence="3">Belongs to the peptidase S15 family.</text>
</comment>
<sequence>MKINQFAQLTNVAPAQCEAELARVGFSTTATTMKATLHDFCRQVHWELTSAAALTAQLDQLLATPTQTIPTFLQSDEPLTTEIFTRIALQLLGFQAGPDFDLADPVVSWKQLGLTPLPAIQDIATLHQAWYQLLTTHTPGGLTYLDQLAAQGYFTQAQFDHYRPLFFNGKAQAVFNVRDFHYETVFVETDFDSDGDGHNDLLKVEITRPTASGPVPAVYTASPYDQGVNEALGKHLTHNVNVPLTEKPAERFVPAEPAPLTTGAPHTVNGTAPHATLSHEPHPGYTLNDFLLPRGFASVYAAGIGTLDSDGLQTCGDPYQTASTIAVIEWLHGDRRAFTNRTDGITVAATWCSGKVAMTGRSYLGTLAIAAATTGVAGLKTIIPEAAISSWYDYYRENGLVVAPGGFQGEDADVLAGETFSRSLRPGDELKTRPAFTAQLQALQAGQARATGNYNQFWDDRNYRNQDDQVRADVLLVHGLNDWNVKLKNAGQFWQDIQHLPISKKLILHQGQHMYLNAFPSFDYSDLVNLWLSNKLVAINNHVDAVLPAVIVQDNVTPETWHAQPNWFSADSRDHELHFNHSQWTQAYPEKHFAAYCQHPQQWETHLTTLADPTLADQRTVAHLEFDHDLTINGTVRLTLAVSSDHPVGMISAQLVDVGSANRLQPTPTVSAPRGLPLGYQWYQDDVREFQLEQTPSDHKTISRVHLNLQNRTSPSMTDPLEPGQFYRLTLDFQPVYYHLPQGRQLAVVLYATDFAMTTRSNQKITYTLKPNTGTLTLPEQA</sequence>
<dbReference type="SUPFAM" id="SSF53474">
    <property type="entry name" value="alpha/beta-Hydrolases"/>
    <property type="match status" value="1"/>
</dbReference>
<evidence type="ECO:0000256" key="1">
    <source>
        <dbReference type="ARBA" id="ARBA00000123"/>
    </source>
</evidence>
<protein>
    <recommendedName>
        <fullName evidence="6">Xaa-Pro dipeptidyl-peptidase</fullName>
        <ecNumber evidence="5">3.4.14.11</ecNumber>
    </recommendedName>
    <alternativeName>
        <fullName evidence="12">X-Pro dipeptidyl-peptidase</fullName>
    </alternativeName>
    <alternativeName>
        <fullName evidence="11">X-prolyl-dipeptidyl aminopeptidase</fullName>
    </alternativeName>
</protein>
<feature type="domain" description="X-Prolyl dipeptidyl aminopeptidase PepX N-terminal" evidence="14">
    <location>
        <begin position="1"/>
        <end position="153"/>
    </location>
</feature>
<keyword evidence="16" id="KW-1185">Reference proteome</keyword>
<gene>
    <name evidence="15" type="ORF">M3M35_03230</name>
</gene>
<evidence type="ECO:0000256" key="8">
    <source>
        <dbReference type="ARBA" id="ARBA00022670"/>
    </source>
</evidence>
<dbReference type="InterPro" id="IPR008252">
    <property type="entry name" value="Pept_S15_Xpro"/>
</dbReference>
<evidence type="ECO:0000256" key="3">
    <source>
        <dbReference type="ARBA" id="ARBA00010819"/>
    </source>
</evidence>
<dbReference type="GO" id="GO:0008239">
    <property type="term" value="F:dipeptidyl-peptidase activity"/>
    <property type="evidence" value="ECO:0007669"/>
    <property type="project" value="UniProtKB-EC"/>
</dbReference>
<dbReference type="SUPFAM" id="SSF81761">
    <property type="entry name" value="X-Prolyl dipeptidyl aminopeptidase PepX, N-terminal domain"/>
    <property type="match status" value="1"/>
</dbReference>
<evidence type="ECO:0000256" key="12">
    <source>
        <dbReference type="ARBA" id="ARBA00031951"/>
    </source>
</evidence>
<dbReference type="Proteomes" id="UP001056707">
    <property type="component" value="Chromosome"/>
</dbReference>
<dbReference type="InterPro" id="IPR029058">
    <property type="entry name" value="AB_hydrolase_fold"/>
</dbReference>
<evidence type="ECO:0000256" key="4">
    <source>
        <dbReference type="ARBA" id="ARBA00011738"/>
    </source>
</evidence>
<dbReference type="Pfam" id="PF09168">
    <property type="entry name" value="PepX_N"/>
    <property type="match status" value="1"/>
</dbReference>
<dbReference type="InterPro" id="IPR036313">
    <property type="entry name" value="PepX_N_dom_sf"/>
</dbReference>
<evidence type="ECO:0000256" key="10">
    <source>
        <dbReference type="ARBA" id="ARBA00022825"/>
    </source>
</evidence>
<dbReference type="InterPro" id="IPR015251">
    <property type="entry name" value="PepX_N_dom"/>
</dbReference>
<evidence type="ECO:0000256" key="5">
    <source>
        <dbReference type="ARBA" id="ARBA00012463"/>
    </source>
</evidence>
<dbReference type="Pfam" id="PF02129">
    <property type="entry name" value="Peptidase_S15"/>
    <property type="match status" value="1"/>
</dbReference>
<comment type="catalytic activity">
    <reaction evidence="1">
        <text>Hydrolyzes Xaa-Pro-|- bonds to release unblocked, N-terminal dipeptides from substrates including Ala-Pro-|-p-nitroanilide and (sequentially) Tyr-Pro-|-Phe-Pro-|-Gly-Pro-|-Ile.</text>
        <dbReference type="EC" id="3.4.14.11"/>
    </reaction>
</comment>
<reference evidence="15" key="1">
    <citation type="submission" date="2022-05" db="EMBL/GenBank/DDBJ databases">
        <authorList>
            <person name="Oliphant S.A."/>
            <person name="Watson-Haigh N.S."/>
            <person name="Sumby K.M."/>
            <person name="Gardner J.M."/>
            <person name="Jiranek V."/>
        </authorList>
    </citation>
    <scope>NUCLEOTIDE SEQUENCE</scope>
    <source>
        <strain evidence="15">KI16_H9</strain>
    </source>
</reference>
<keyword evidence="7" id="KW-0031">Aminopeptidase</keyword>
<accession>A0ABY5BTH3</accession>
<dbReference type="InterPro" id="IPR013736">
    <property type="entry name" value="Xaa-Pro_dipept_C"/>
</dbReference>
<evidence type="ECO:0000256" key="2">
    <source>
        <dbReference type="ARBA" id="ARBA00003997"/>
    </source>
</evidence>
<dbReference type="EC" id="3.4.14.11" evidence="5"/>
<evidence type="ECO:0000256" key="11">
    <source>
        <dbReference type="ARBA" id="ARBA00030045"/>
    </source>
</evidence>
<evidence type="ECO:0000256" key="9">
    <source>
        <dbReference type="ARBA" id="ARBA00022801"/>
    </source>
</evidence>
<organism evidence="15 16">
    <name type="scientific">Fructilactobacillus myrtifloralis</name>
    <dbReference type="NCBI Taxonomy" id="2940301"/>
    <lineage>
        <taxon>Bacteria</taxon>
        <taxon>Bacillati</taxon>
        <taxon>Bacillota</taxon>
        <taxon>Bacilli</taxon>
        <taxon>Lactobacillales</taxon>
        <taxon>Lactobacillaceae</taxon>
        <taxon>Fructilactobacillus</taxon>
    </lineage>
</organism>